<comment type="caution">
    <text evidence="2">The sequence shown here is derived from an EMBL/GenBank/DDBJ whole genome shotgun (WGS) entry which is preliminary data.</text>
</comment>
<dbReference type="GO" id="GO:0016020">
    <property type="term" value="C:membrane"/>
    <property type="evidence" value="ECO:0007669"/>
    <property type="project" value="TreeGrafter"/>
</dbReference>
<dbReference type="Gene3D" id="3.40.50.1820">
    <property type="entry name" value="alpha/beta hydrolase"/>
    <property type="match status" value="1"/>
</dbReference>
<dbReference type="PANTHER" id="PTHR43798:SF33">
    <property type="entry name" value="HYDROLASE, PUTATIVE (AFU_ORTHOLOGUE AFUA_2G14860)-RELATED"/>
    <property type="match status" value="1"/>
</dbReference>
<dbReference type="SUPFAM" id="SSF53474">
    <property type="entry name" value="alpha/beta-Hydrolases"/>
    <property type="match status" value="1"/>
</dbReference>
<dbReference type="InterPro" id="IPR029058">
    <property type="entry name" value="AB_hydrolase_fold"/>
</dbReference>
<dbReference type="AlphaFoldDB" id="A0AAE3D3Q8"/>
<sequence>MQRNITTLEELDSLARFRRLDHPFGTTQWRIWGKGPSLILLHGGWGSWRHWFRNIEPLSRHFQVLVPDMPGFGDSDPLEATSVAAIAENLSENIDRLPVSSRLSIAGFSFGAWVAGHMLAHRRNRIDCMIMVGAGGLGRVNSRRNAMRSWRFAQSDEERMAAHRHNLQALMLARPETIDDTAILIQAQNAEATRFRHRLANDSMLLKDCLEHWPVSVAAIWGQDDVVVKGYLEERREALMAIDPQSRLHVVPKAGHWVQYEEPDAVNALLIEELLRKRDRLNV</sequence>
<proteinExistence type="predicted"/>
<dbReference type="RefSeq" id="WP_220230804.1">
    <property type="nucleotide sequence ID" value="NZ_JAICBX010000005.1"/>
</dbReference>
<keyword evidence="2" id="KW-0378">Hydrolase</keyword>
<dbReference type="Proteomes" id="UP001196509">
    <property type="component" value="Unassembled WGS sequence"/>
</dbReference>
<evidence type="ECO:0000313" key="2">
    <source>
        <dbReference type="EMBL" id="MBW8640086.1"/>
    </source>
</evidence>
<keyword evidence="3" id="KW-1185">Reference proteome</keyword>
<dbReference type="EMBL" id="JAICBX010000005">
    <property type="protein sequence ID" value="MBW8640086.1"/>
    <property type="molecule type" value="Genomic_DNA"/>
</dbReference>
<name>A0AAE3D3Q8_9HYPH</name>
<dbReference type="GO" id="GO:0016787">
    <property type="term" value="F:hydrolase activity"/>
    <property type="evidence" value="ECO:0007669"/>
    <property type="project" value="UniProtKB-KW"/>
</dbReference>
<dbReference type="Pfam" id="PF12697">
    <property type="entry name" value="Abhydrolase_6"/>
    <property type="match status" value="1"/>
</dbReference>
<dbReference type="PRINTS" id="PR00111">
    <property type="entry name" value="ABHYDROLASE"/>
</dbReference>
<gene>
    <name evidence="2" type="ORF">K1W69_23025</name>
</gene>
<dbReference type="InterPro" id="IPR050266">
    <property type="entry name" value="AB_hydrolase_sf"/>
</dbReference>
<dbReference type="PANTHER" id="PTHR43798">
    <property type="entry name" value="MONOACYLGLYCEROL LIPASE"/>
    <property type="match status" value="1"/>
</dbReference>
<evidence type="ECO:0000259" key="1">
    <source>
        <dbReference type="Pfam" id="PF12697"/>
    </source>
</evidence>
<reference evidence="2" key="1">
    <citation type="submission" date="2021-08" db="EMBL/GenBank/DDBJ databases">
        <title>Hoeflea bacterium WL0058 sp. nov., isolated from the sediment.</title>
        <authorList>
            <person name="Wang L."/>
            <person name="Zhang D."/>
        </authorList>
    </citation>
    <scope>NUCLEOTIDE SEQUENCE</scope>
    <source>
        <strain evidence="2">WL0058</strain>
    </source>
</reference>
<feature type="domain" description="AB hydrolase-1" evidence="1">
    <location>
        <begin position="38"/>
        <end position="268"/>
    </location>
</feature>
<accession>A0AAE3D3Q8</accession>
<organism evidence="2 3">
    <name type="scientific">Flavimaribacter sediminis</name>
    <dbReference type="NCBI Taxonomy" id="2865987"/>
    <lineage>
        <taxon>Bacteria</taxon>
        <taxon>Pseudomonadati</taxon>
        <taxon>Pseudomonadota</taxon>
        <taxon>Alphaproteobacteria</taxon>
        <taxon>Hyphomicrobiales</taxon>
        <taxon>Rhizobiaceae</taxon>
        <taxon>Flavimaribacter</taxon>
    </lineage>
</organism>
<evidence type="ECO:0000313" key="3">
    <source>
        <dbReference type="Proteomes" id="UP001196509"/>
    </source>
</evidence>
<protein>
    <submittedName>
        <fullName evidence="2">Alpha/beta hydrolase</fullName>
    </submittedName>
</protein>
<dbReference type="InterPro" id="IPR000073">
    <property type="entry name" value="AB_hydrolase_1"/>
</dbReference>